<keyword evidence="3" id="KW-1185">Reference proteome</keyword>
<name>A0ABV6Z0Y0_UNCC1</name>
<evidence type="ECO:0000313" key="2">
    <source>
        <dbReference type="EMBL" id="MFC1851986.1"/>
    </source>
</evidence>
<sequence length="146" mass="15802">MPLLKRLSNFYIHHAGLIGIFYCALPSIAWFLYALVFFPVRPVYLLRLGLCLFVGCPLAALINKQGVEMWLAKHRGATGPATIVDGMFNGAAVGIGIAFLPTLTSLIASNHPDMAKAFVIVTYITVVVLGGIMGSAMAFIGRRYLD</sequence>
<proteinExistence type="predicted"/>
<evidence type="ECO:0000313" key="3">
    <source>
        <dbReference type="Proteomes" id="UP001594351"/>
    </source>
</evidence>
<keyword evidence="1" id="KW-0472">Membrane</keyword>
<organism evidence="2 3">
    <name type="scientific">candidate division CSSED10-310 bacterium</name>
    <dbReference type="NCBI Taxonomy" id="2855610"/>
    <lineage>
        <taxon>Bacteria</taxon>
        <taxon>Bacteria division CSSED10-310</taxon>
    </lineage>
</organism>
<keyword evidence="1" id="KW-0812">Transmembrane</keyword>
<feature type="transmembrane region" description="Helical" evidence="1">
    <location>
        <begin position="83"/>
        <end position="108"/>
    </location>
</feature>
<dbReference type="EMBL" id="JBHPBY010000251">
    <property type="protein sequence ID" value="MFC1851986.1"/>
    <property type="molecule type" value="Genomic_DNA"/>
</dbReference>
<comment type="caution">
    <text evidence="2">The sequence shown here is derived from an EMBL/GenBank/DDBJ whole genome shotgun (WGS) entry which is preliminary data.</text>
</comment>
<dbReference type="Proteomes" id="UP001594351">
    <property type="component" value="Unassembled WGS sequence"/>
</dbReference>
<gene>
    <name evidence="2" type="ORF">ACFL27_17475</name>
</gene>
<feature type="transmembrane region" description="Helical" evidence="1">
    <location>
        <begin position="44"/>
        <end position="62"/>
    </location>
</feature>
<protein>
    <submittedName>
        <fullName evidence="2">Uncharacterized protein</fullName>
    </submittedName>
</protein>
<feature type="transmembrane region" description="Helical" evidence="1">
    <location>
        <begin position="120"/>
        <end position="140"/>
    </location>
</feature>
<reference evidence="2 3" key="1">
    <citation type="submission" date="2024-09" db="EMBL/GenBank/DDBJ databases">
        <title>Laminarin stimulates single cell rates of sulfate reduction while oxygen inhibits transcriptomic activity in coastal marine sediment.</title>
        <authorList>
            <person name="Lindsay M."/>
            <person name="Orcutt B."/>
            <person name="Emerson D."/>
            <person name="Stepanauskas R."/>
            <person name="D'Angelo T."/>
        </authorList>
    </citation>
    <scope>NUCLEOTIDE SEQUENCE [LARGE SCALE GENOMIC DNA]</scope>
    <source>
        <strain evidence="2">SAG AM-311-K15</strain>
    </source>
</reference>
<keyword evidence="1" id="KW-1133">Transmembrane helix</keyword>
<evidence type="ECO:0000256" key="1">
    <source>
        <dbReference type="SAM" id="Phobius"/>
    </source>
</evidence>
<accession>A0ABV6Z0Y0</accession>
<feature type="transmembrane region" description="Helical" evidence="1">
    <location>
        <begin position="12"/>
        <end position="38"/>
    </location>
</feature>